<proteinExistence type="predicted"/>
<dbReference type="AlphaFoldDB" id="R7VDG3"/>
<dbReference type="OrthoDB" id="6056927at2759"/>
<keyword evidence="1" id="KW-0433">Leucine-rich repeat</keyword>
<dbReference type="PANTHER" id="PTHR24369:SF210">
    <property type="entry name" value="CHAOPTIN-RELATED"/>
    <property type="match status" value="1"/>
</dbReference>
<keyword evidence="2 4" id="KW-0732">Signal</keyword>
<accession>R7VDG3</accession>
<dbReference type="EMBL" id="KB292835">
    <property type="protein sequence ID" value="ELU16888.1"/>
    <property type="molecule type" value="Genomic_DNA"/>
</dbReference>
<feature type="signal peptide" evidence="4">
    <location>
        <begin position="1"/>
        <end position="21"/>
    </location>
</feature>
<evidence type="ECO:0008006" key="8">
    <source>
        <dbReference type="Google" id="ProtNLM"/>
    </source>
</evidence>
<dbReference type="PROSITE" id="PS51450">
    <property type="entry name" value="LRR"/>
    <property type="match status" value="2"/>
</dbReference>
<reference evidence="7" key="1">
    <citation type="submission" date="2012-12" db="EMBL/GenBank/DDBJ databases">
        <authorList>
            <person name="Hellsten U."/>
            <person name="Grimwood J."/>
            <person name="Chapman J.A."/>
            <person name="Shapiro H."/>
            <person name="Aerts A."/>
            <person name="Otillar R.P."/>
            <person name="Terry A.Y."/>
            <person name="Boore J.L."/>
            <person name="Simakov O."/>
            <person name="Marletaz F."/>
            <person name="Cho S.-J."/>
            <person name="Edsinger-Gonzales E."/>
            <person name="Havlak P."/>
            <person name="Kuo D.-H."/>
            <person name="Larsson T."/>
            <person name="Lv J."/>
            <person name="Arendt D."/>
            <person name="Savage R."/>
            <person name="Osoegawa K."/>
            <person name="de Jong P."/>
            <person name="Lindberg D.R."/>
            <person name="Seaver E.C."/>
            <person name="Weisblat D.A."/>
            <person name="Putnam N.H."/>
            <person name="Grigoriev I.V."/>
            <person name="Rokhsar D.S."/>
        </authorList>
    </citation>
    <scope>NUCLEOTIDE SEQUENCE</scope>
    <source>
        <strain evidence="7">I ESC-2004</strain>
    </source>
</reference>
<evidence type="ECO:0000313" key="7">
    <source>
        <dbReference type="Proteomes" id="UP000014760"/>
    </source>
</evidence>
<evidence type="ECO:0000313" key="5">
    <source>
        <dbReference type="EMBL" id="ELU16888.1"/>
    </source>
</evidence>
<evidence type="ECO:0000313" key="6">
    <source>
        <dbReference type="EnsemblMetazoa" id="CapteP195119"/>
    </source>
</evidence>
<feature type="chain" id="PRO_5008788929" description="LRRCT domain-containing protein" evidence="4">
    <location>
        <begin position="22"/>
        <end position="213"/>
    </location>
</feature>
<evidence type="ECO:0000256" key="2">
    <source>
        <dbReference type="ARBA" id="ARBA00022729"/>
    </source>
</evidence>
<dbReference type="GO" id="GO:0005886">
    <property type="term" value="C:plasma membrane"/>
    <property type="evidence" value="ECO:0007669"/>
    <property type="project" value="TreeGrafter"/>
</dbReference>
<dbReference type="EnsemblMetazoa" id="CapteT195119">
    <property type="protein sequence ID" value="CapteP195119"/>
    <property type="gene ID" value="CapteG195119"/>
</dbReference>
<dbReference type="InterPro" id="IPR050541">
    <property type="entry name" value="LRR_TM_domain-containing"/>
</dbReference>
<dbReference type="Gene3D" id="3.80.10.10">
    <property type="entry name" value="Ribonuclease Inhibitor"/>
    <property type="match status" value="1"/>
</dbReference>
<reference evidence="5 7" key="2">
    <citation type="journal article" date="2013" name="Nature">
        <title>Insights into bilaterian evolution from three spiralian genomes.</title>
        <authorList>
            <person name="Simakov O."/>
            <person name="Marletaz F."/>
            <person name="Cho S.J."/>
            <person name="Edsinger-Gonzales E."/>
            <person name="Havlak P."/>
            <person name="Hellsten U."/>
            <person name="Kuo D.H."/>
            <person name="Larsson T."/>
            <person name="Lv J."/>
            <person name="Arendt D."/>
            <person name="Savage R."/>
            <person name="Osoegawa K."/>
            <person name="de Jong P."/>
            <person name="Grimwood J."/>
            <person name="Chapman J.A."/>
            <person name="Shapiro H."/>
            <person name="Aerts A."/>
            <person name="Otillar R.P."/>
            <person name="Terry A.Y."/>
            <person name="Boore J.L."/>
            <person name="Grigoriev I.V."/>
            <person name="Lindberg D.R."/>
            <person name="Seaver E.C."/>
            <person name="Weisblat D.A."/>
            <person name="Putnam N.H."/>
            <person name="Rokhsar D.S."/>
        </authorList>
    </citation>
    <scope>NUCLEOTIDE SEQUENCE</scope>
    <source>
        <strain evidence="5 7">I ESC-2004</strain>
    </source>
</reference>
<evidence type="ECO:0000256" key="1">
    <source>
        <dbReference type="ARBA" id="ARBA00022614"/>
    </source>
</evidence>
<name>R7VDG3_CAPTE</name>
<dbReference type="Proteomes" id="UP000014760">
    <property type="component" value="Unassembled WGS sequence"/>
</dbReference>
<keyword evidence="7" id="KW-1185">Reference proteome</keyword>
<sequence length="213" mass="24496">MEIRRLLWLLVCLANFEERLCVKKAHLHRKHLTSVPENIAQDVTHLYLAVNDITKIRHTDFNDKYPYLTLLVLGENDITSIESGCFKGTIIVWLNLRSNKLTSIPDLHEVSNTLTVLDLISNEITTITVDELSYLIKLTGLYLNDNHLTTLPDIAQFMPSLNELWLKENPLDCCCSNVLLKQIRTAQHNGKQTSRKYCMCNLLCGHYENESNK</sequence>
<dbReference type="Pfam" id="PF13855">
    <property type="entry name" value="LRR_8"/>
    <property type="match status" value="2"/>
</dbReference>
<evidence type="ECO:0000256" key="3">
    <source>
        <dbReference type="ARBA" id="ARBA00022737"/>
    </source>
</evidence>
<dbReference type="STRING" id="283909.R7VDG3"/>
<reference evidence="6" key="3">
    <citation type="submission" date="2015-06" db="UniProtKB">
        <authorList>
            <consortium name="EnsemblMetazoa"/>
        </authorList>
    </citation>
    <scope>IDENTIFICATION</scope>
</reference>
<dbReference type="EMBL" id="AMQN01004183">
    <property type="status" value="NOT_ANNOTATED_CDS"/>
    <property type="molecule type" value="Genomic_DNA"/>
</dbReference>
<dbReference type="InterPro" id="IPR001611">
    <property type="entry name" value="Leu-rich_rpt"/>
</dbReference>
<dbReference type="HOGENOM" id="CLU_074440_0_0_1"/>
<dbReference type="SUPFAM" id="SSF52058">
    <property type="entry name" value="L domain-like"/>
    <property type="match status" value="1"/>
</dbReference>
<organism evidence="5">
    <name type="scientific">Capitella teleta</name>
    <name type="common">Polychaete worm</name>
    <dbReference type="NCBI Taxonomy" id="283909"/>
    <lineage>
        <taxon>Eukaryota</taxon>
        <taxon>Metazoa</taxon>
        <taxon>Spiralia</taxon>
        <taxon>Lophotrochozoa</taxon>
        <taxon>Annelida</taxon>
        <taxon>Polychaeta</taxon>
        <taxon>Sedentaria</taxon>
        <taxon>Scolecida</taxon>
        <taxon>Capitellidae</taxon>
        <taxon>Capitella</taxon>
    </lineage>
</organism>
<dbReference type="InterPro" id="IPR032675">
    <property type="entry name" value="LRR_dom_sf"/>
</dbReference>
<gene>
    <name evidence="5" type="ORF">CAPTEDRAFT_195119</name>
</gene>
<keyword evidence="3" id="KW-0677">Repeat</keyword>
<evidence type="ECO:0000256" key="4">
    <source>
        <dbReference type="SAM" id="SignalP"/>
    </source>
</evidence>
<dbReference type="PANTHER" id="PTHR24369">
    <property type="entry name" value="ANTIGEN BSP, PUTATIVE-RELATED"/>
    <property type="match status" value="1"/>
</dbReference>
<protein>
    <recommendedName>
        <fullName evidence="8">LRRCT domain-containing protein</fullName>
    </recommendedName>
</protein>